<dbReference type="OrthoDB" id="5364312at2759"/>
<dbReference type="FunCoup" id="H2B0K1">
    <property type="interactions" value="33"/>
</dbReference>
<organism evidence="2 3">
    <name type="scientific">Kazachstania africana (strain ATCC 22294 / BCRC 22015 / CBS 2517 / CECT 1963 / NBRC 1671 / NRRL Y-8276)</name>
    <name type="common">Yeast</name>
    <name type="synonym">Kluyveromyces africanus</name>
    <dbReference type="NCBI Taxonomy" id="1071382"/>
    <lineage>
        <taxon>Eukaryota</taxon>
        <taxon>Fungi</taxon>
        <taxon>Dikarya</taxon>
        <taxon>Ascomycota</taxon>
        <taxon>Saccharomycotina</taxon>
        <taxon>Saccharomycetes</taxon>
        <taxon>Saccharomycetales</taxon>
        <taxon>Saccharomycetaceae</taxon>
        <taxon>Kazachstania</taxon>
    </lineage>
</organism>
<reference evidence="2 3" key="1">
    <citation type="journal article" date="2011" name="Proc. Natl. Acad. Sci. U.S.A.">
        <title>Evolutionary erosion of yeast sex chromosomes by mating-type switching accidents.</title>
        <authorList>
            <person name="Gordon J.L."/>
            <person name="Armisen D."/>
            <person name="Proux-Wera E."/>
            <person name="Oheigeartaigh S.S."/>
            <person name="Byrne K.P."/>
            <person name="Wolfe K.H."/>
        </authorList>
    </citation>
    <scope>NUCLEOTIDE SEQUENCE [LARGE SCALE GENOMIC DNA]</scope>
    <source>
        <strain evidence="3">ATCC 22294 / BCRC 22015 / CBS 2517 / CECT 1963 / NBRC 1671 / NRRL Y-8276</strain>
    </source>
</reference>
<feature type="compositionally biased region" description="Polar residues" evidence="1">
    <location>
        <begin position="360"/>
        <end position="377"/>
    </location>
</feature>
<feature type="region of interest" description="Disordered" evidence="1">
    <location>
        <begin position="319"/>
        <end position="377"/>
    </location>
</feature>
<feature type="compositionally biased region" description="Low complexity" evidence="1">
    <location>
        <begin position="247"/>
        <end position="261"/>
    </location>
</feature>
<feature type="compositionally biased region" description="Polar residues" evidence="1">
    <location>
        <begin position="236"/>
        <end position="246"/>
    </location>
</feature>
<name>H2B0K1_KAZAF</name>
<dbReference type="RefSeq" id="XP_003959286.1">
    <property type="nucleotide sequence ID" value="XM_003959237.1"/>
</dbReference>
<feature type="compositionally biased region" description="Polar residues" evidence="1">
    <location>
        <begin position="267"/>
        <end position="286"/>
    </location>
</feature>
<protein>
    <submittedName>
        <fullName evidence="2">Uncharacterized protein</fullName>
    </submittedName>
</protein>
<keyword evidence="3" id="KW-1185">Reference proteome</keyword>
<dbReference type="HOGENOM" id="CLU_061868_0_0_1"/>
<proteinExistence type="predicted"/>
<dbReference type="EMBL" id="HE650830">
    <property type="protein sequence ID" value="CCF60151.1"/>
    <property type="molecule type" value="Genomic_DNA"/>
</dbReference>
<dbReference type="InParanoid" id="H2B0K1"/>
<accession>H2B0K1</accession>
<dbReference type="GeneID" id="13883801"/>
<evidence type="ECO:0000256" key="1">
    <source>
        <dbReference type="SAM" id="MobiDB-lite"/>
    </source>
</evidence>
<feature type="region of interest" description="Disordered" evidence="1">
    <location>
        <begin position="221"/>
        <end position="306"/>
    </location>
</feature>
<dbReference type="Proteomes" id="UP000005220">
    <property type="component" value="Chromosome 10"/>
</dbReference>
<feature type="compositionally biased region" description="Low complexity" evidence="1">
    <location>
        <begin position="287"/>
        <end position="305"/>
    </location>
</feature>
<evidence type="ECO:0000313" key="2">
    <source>
        <dbReference type="EMBL" id="CCF60151.1"/>
    </source>
</evidence>
<evidence type="ECO:0000313" key="3">
    <source>
        <dbReference type="Proteomes" id="UP000005220"/>
    </source>
</evidence>
<sequence length="450" mass="49446">MPEPSNDIQTSPTFSEEPSFIFERNVEDPYLMSSGSNVTLTASNSNLNLTKKHRSNSNLFLQRQTTNDSVVSSVSSHASYVPVQPIAISSARRRLSRAQSTNNIMPSPGSLNTCFSGQSVSQVSTPVMAHHHHRRTLENMVAPALDASCSIIADKSTDLCDLNLVHSRNPSVIGLDMALGISRSSSVSNINEREPTNKESVGDNEKCLNFYSYADLLTDEKTNQHQAPISKPPPLNSSYSTSFIKHSNNNNNNPSFLNPFLVKRDSSSSYLSPPQNPRRLSNNNMFSRSPTSNSMNNPMSPPCSSILLQDGYKSKFHIDSSESDEFSSEEENNNNTNDLKTTSKSPGAHLLHPRSKRSSSAHNNLPTVASAQNISSPLMRTRTYSNTPISPTNITTAFLDRRRGSSVVSIQQLQISSSNATSPSSPIYPLKTEKFGDILRQKVTDFSNKK</sequence>
<dbReference type="AlphaFoldDB" id="H2B0K1"/>
<dbReference type="eggNOG" id="ENOG502S4KQ">
    <property type="taxonomic scope" value="Eukaryota"/>
</dbReference>
<dbReference type="KEGG" id="kaf:KAFR_0J00830"/>
<gene>
    <name evidence="2" type="primary">KAFR0J00830</name>
    <name evidence="2" type="ORF">KAFR_0J00830</name>
</gene>
<feature type="compositionally biased region" description="Acidic residues" evidence="1">
    <location>
        <begin position="321"/>
        <end position="332"/>
    </location>
</feature>